<dbReference type="Pfam" id="PF01168">
    <property type="entry name" value="Ala_racemase_N"/>
    <property type="match status" value="1"/>
</dbReference>
<accession>A0ABW1A923</accession>
<dbReference type="InterPro" id="IPR011078">
    <property type="entry name" value="PyrdxlP_homeostasis"/>
</dbReference>
<dbReference type="SUPFAM" id="SSF51419">
    <property type="entry name" value="PLP-binding barrel"/>
    <property type="match status" value="1"/>
</dbReference>
<evidence type="ECO:0000256" key="3">
    <source>
        <dbReference type="RuleBase" id="RU004514"/>
    </source>
</evidence>
<dbReference type="RefSeq" id="WP_378287046.1">
    <property type="nucleotide sequence ID" value="NZ_JBHSON010000064.1"/>
</dbReference>
<dbReference type="CDD" id="cd00635">
    <property type="entry name" value="PLPDE_III_YBL036c_like"/>
    <property type="match status" value="1"/>
</dbReference>
<evidence type="ECO:0000256" key="2">
    <source>
        <dbReference type="HAMAP-Rule" id="MF_02087"/>
    </source>
</evidence>
<feature type="modified residue" description="N6-(pyridoxal phosphate)lysine" evidence="2">
    <location>
        <position position="57"/>
    </location>
</feature>
<evidence type="ECO:0000313" key="7">
    <source>
        <dbReference type="Proteomes" id="UP001596074"/>
    </source>
</evidence>
<comment type="caution">
    <text evidence="6">The sequence shown here is derived from an EMBL/GenBank/DDBJ whole genome shotgun (WGS) entry which is preliminary data.</text>
</comment>
<gene>
    <name evidence="6" type="ORF">ACFPZN_36605</name>
</gene>
<dbReference type="PANTHER" id="PTHR10146:SF14">
    <property type="entry name" value="PYRIDOXAL PHOSPHATE HOMEOSTASIS PROTEIN"/>
    <property type="match status" value="1"/>
</dbReference>
<dbReference type="EMBL" id="JBHSON010000064">
    <property type="protein sequence ID" value="MFC5751168.1"/>
    <property type="molecule type" value="Genomic_DNA"/>
</dbReference>
<dbReference type="Proteomes" id="UP001596074">
    <property type="component" value="Unassembled WGS sequence"/>
</dbReference>
<dbReference type="InterPro" id="IPR001608">
    <property type="entry name" value="Ala_racemase_N"/>
</dbReference>
<proteinExistence type="inferred from homology"/>
<keyword evidence="7" id="KW-1185">Reference proteome</keyword>
<name>A0ABW1A923_9ACTN</name>
<organism evidence="6 7">
    <name type="scientific">Actinomadura rugatobispora</name>
    <dbReference type="NCBI Taxonomy" id="1994"/>
    <lineage>
        <taxon>Bacteria</taxon>
        <taxon>Bacillati</taxon>
        <taxon>Actinomycetota</taxon>
        <taxon>Actinomycetes</taxon>
        <taxon>Streptosporangiales</taxon>
        <taxon>Thermomonosporaceae</taxon>
        <taxon>Actinomadura</taxon>
    </lineage>
</organism>
<comment type="function">
    <text evidence="2">Pyridoxal 5'-phosphate (PLP)-binding protein, which is involved in PLP homeostasis.</text>
</comment>
<feature type="region of interest" description="Disordered" evidence="4">
    <location>
        <begin position="1"/>
        <end position="20"/>
    </location>
</feature>
<evidence type="ECO:0000256" key="4">
    <source>
        <dbReference type="SAM" id="MobiDB-lite"/>
    </source>
</evidence>
<evidence type="ECO:0000313" key="6">
    <source>
        <dbReference type="EMBL" id="MFC5751168.1"/>
    </source>
</evidence>
<reference evidence="7" key="1">
    <citation type="journal article" date="2019" name="Int. J. Syst. Evol. Microbiol.">
        <title>The Global Catalogue of Microorganisms (GCM) 10K type strain sequencing project: providing services to taxonomists for standard genome sequencing and annotation.</title>
        <authorList>
            <consortium name="The Broad Institute Genomics Platform"/>
            <consortium name="The Broad Institute Genome Sequencing Center for Infectious Disease"/>
            <person name="Wu L."/>
            <person name="Ma J."/>
        </authorList>
    </citation>
    <scope>NUCLEOTIDE SEQUENCE [LARGE SCALE GENOMIC DNA]</scope>
    <source>
        <strain evidence="7">KCTC 42087</strain>
    </source>
</reference>
<dbReference type="PANTHER" id="PTHR10146">
    <property type="entry name" value="PROLINE SYNTHETASE CO-TRANSCRIBED BACTERIAL HOMOLOG PROTEIN"/>
    <property type="match status" value="1"/>
</dbReference>
<feature type="domain" description="Alanine racemase N-terminal" evidence="5">
    <location>
        <begin position="28"/>
        <end position="248"/>
    </location>
</feature>
<evidence type="ECO:0000259" key="5">
    <source>
        <dbReference type="Pfam" id="PF01168"/>
    </source>
</evidence>
<keyword evidence="1 2" id="KW-0663">Pyridoxal phosphate</keyword>
<dbReference type="Gene3D" id="3.20.20.10">
    <property type="entry name" value="Alanine racemase"/>
    <property type="match status" value="1"/>
</dbReference>
<dbReference type="InterPro" id="IPR029066">
    <property type="entry name" value="PLP-binding_barrel"/>
</dbReference>
<protein>
    <recommendedName>
        <fullName evidence="2">Pyridoxal phosphate homeostasis protein</fullName>
        <shortName evidence="2">PLP homeostasis protein</shortName>
    </recommendedName>
</protein>
<dbReference type="PIRSF" id="PIRSF004848">
    <property type="entry name" value="YBL036c_PLPDEIII"/>
    <property type="match status" value="1"/>
</dbReference>
<sequence length="253" mass="25689">MPDAPPGRVPGEGPGQGLRERSEELAANLAEVRERIAAACSAAGRDPGEVTLVAVTKTFPASDVRLLAGLGLTDVAENRDQEAAPKAAATAGLPLTWHFVGQLQTNKARSVASYADVVQSVDRPRLAAALSTAAVRLGRTLRCMIQVSLDEPGPDRGERGGVAPADVPALADAIAAAEGLTLDGVMAVAPLGGDPRPAFERLAGIAADLRKAHPGADAISAGMSGDLEPAIGCGATHLRIGTALLGGRQAIVR</sequence>
<comment type="similarity">
    <text evidence="2 3">Belongs to the pyridoxal phosphate-binding protein YggS/PROSC family.</text>
</comment>
<dbReference type="NCBIfam" id="TIGR00044">
    <property type="entry name" value="YggS family pyridoxal phosphate-dependent enzyme"/>
    <property type="match status" value="1"/>
</dbReference>
<dbReference type="PROSITE" id="PS01211">
    <property type="entry name" value="UPF0001"/>
    <property type="match status" value="1"/>
</dbReference>
<evidence type="ECO:0000256" key="1">
    <source>
        <dbReference type="ARBA" id="ARBA00022898"/>
    </source>
</evidence>
<dbReference type="HAMAP" id="MF_02087">
    <property type="entry name" value="PLP_homeostasis"/>
    <property type="match status" value="1"/>
</dbReference>